<dbReference type="Pfam" id="PF01551">
    <property type="entry name" value="Peptidase_M23"/>
    <property type="match status" value="1"/>
</dbReference>
<dbReference type="SUPFAM" id="SSF55846">
    <property type="entry name" value="N-acetylmuramoyl-L-alanine amidase-like"/>
    <property type="match status" value="1"/>
</dbReference>
<dbReference type="Proteomes" id="UP000325760">
    <property type="component" value="Segment"/>
</dbReference>
<dbReference type="InterPro" id="IPR050570">
    <property type="entry name" value="Cell_wall_metabolism_enzyme"/>
</dbReference>
<dbReference type="EMBL" id="MN234185">
    <property type="protein sequence ID" value="QFG10108.1"/>
    <property type="molecule type" value="Genomic_DNA"/>
</dbReference>
<evidence type="ECO:0000313" key="5">
    <source>
        <dbReference type="EMBL" id="QFG10108.1"/>
    </source>
</evidence>
<dbReference type="GO" id="GO:0042742">
    <property type="term" value="P:defense response to bacterium"/>
    <property type="evidence" value="ECO:0007669"/>
    <property type="project" value="UniProtKB-KW"/>
</dbReference>
<proteinExistence type="predicted"/>
<gene>
    <name evidence="5" type="primary">28</name>
    <name evidence="5" type="ORF">PBI_LEMURIA_28</name>
</gene>
<evidence type="ECO:0000256" key="1">
    <source>
        <dbReference type="ARBA" id="ARBA00022529"/>
    </source>
</evidence>
<feature type="domain" description="N-acetylmuramoyl-L-alanine amidase" evidence="4">
    <location>
        <begin position="188"/>
        <end position="333"/>
    </location>
</feature>
<dbReference type="Gene3D" id="1.10.101.10">
    <property type="entry name" value="PGBD-like superfamily/PGBD"/>
    <property type="match status" value="1"/>
</dbReference>
<dbReference type="Gene3D" id="2.70.70.10">
    <property type="entry name" value="Glucose Permease (Domain IIA)"/>
    <property type="match status" value="1"/>
</dbReference>
<keyword evidence="2" id="KW-0081">Bacteriolytic enzyme</keyword>
<sequence>MATRFMPMKAGTYSIASGFGPRWGTQHRGLDFAAADGTPIYAAQAGTVAHIGSAQGFGQWIVVDHPAEDGAGTTVYGHMWNAFATGLKLGSHVKAGQLIGFVGSNGQSTGPHLHFEVHPTVWAAGSQIDPAPWLRGALDPGGDPPPAIVKPALPPAPAPPPGGNTVGDPVWLPEALRPAVSNLVEYPGWRNRGHGDFKDIRGVMVHHTGGPASARSIADGRPDLAGPLSQLHIARDGTVTIIAAGVAWHAGSGSYPWLPANMGNWHLIGIECEWPYRGGIGERNAHEEPWRREQILAIRNTCAALLQWLRFGVDRLIGHKDYAGRAQGKWDPGNMSMPWLRGEVEKDMSGFAFPGEDGPRPIIVDSGLPPVPLPPAPAPAVAGVLLHRGMNGPAVRRLQEVLRRWYSKLAVDGDFGPATEAAVRDFQRLRPPLDADGVVGPATAQRLGL</sequence>
<organism evidence="5 6">
    <name type="scientific">Mycobacterium phage Lemuria</name>
    <dbReference type="NCBI Taxonomy" id="2599868"/>
    <lineage>
        <taxon>Viruses</taxon>
        <taxon>Duplodnaviria</taxon>
        <taxon>Heunggongvirae</taxon>
        <taxon>Uroviricota</taxon>
        <taxon>Caudoviricetes</taxon>
        <taxon>Gclasvirinae</taxon>
        <taxon>Jolieduovirus</taxon>
        <taxon>Jolieduovirus lemuria</taxon>
    </lineage>
</organism>
<dbReference type="KEGG" id="vg:63926190"/>
<dbReference type="InterPro" id="IPR036366">
    <property type="entry name" value="PGBDSf"/>
</dbReference>
<dbReference type="InterPro" id="IPR016047">
    <property type="entry name" value="M23ase_b-sheet_dom"/>
</dbReference>
<name>A0A5J6TI81_9CAUD</name>
<dbReference type="Pfam" id="PF01510">
    <property type="entry name" value="Amidase_2"/>
    <property type="match status" value="1"/>
</dbReference>
<dbReference type="SUPFAM" id="SSF47090">
    <property type="entry name" value="PGBD-like"/>
    <property type="match status" value="1"/>
</dbReference>
<protein>
    <submittedName>
        <fullName evidence="5">Lysin A</fullName>
    </submittedName>
</protein>
<dbReference type="InterPro" id="IPR036365">
    <property type="entry name" value="PGBD-like_sf"/>
</dbReference>
<evidence type="ECO:0000259" key="4">
    <source>
        <dbReference type="SMART" id="SM00644"/>
    </source>
</evidence>
<feature type="compositionally biased region" description="Pro residues" evidence="3">
    <location>
        <begin position="142"/>
        <end position="162"/>
    </location>
</feature>
<dbReference type="SMART" id="SM00644">
    <property type="entry name" value="Ami_2"/>
    <property type="match status" value="1"/>
</dbReference>
<evidence type="ECO:0000256" key="3">
    <source>
        <dbReference type="SAM" id="MobiDB-lite"/>
    </source>
</evidence>
<dbReference type="SUPFAM" id="SSF51261">
    <property type="entry name" value="Duplicated hybrid motif"/>
    <property type="match status" value="1"/>
</dbReference>
<dbReference type="PANTHER" id="PTHR21666">
    <property type="entry name" value="PEPTIDASE-RELATED"/>
    <property type="match status" value="1"/>
</dbReference>
<dbReference type="PANTHER" id="PTHR21666:SF270">
    <property type="entry name" value="MUREIN HYDROLASE ACTIVATOR ENVC"/>
    <property type="match status" value="1"/>
</dbReference>
<dbReference type="GO" id="GO:0008745">
    <property type="term" value="F:N-acetylmuramoyl-L-alanine amidase activity"/>
    <property type="evidence" value="ECO:0007669"/>
    <property type="project" value="InterPro"/>
</dbReference>
<dbReference type="GeneID" id="63926190"/>
<dbReference type="InterPro" id="IPR011055">
    <property type="entry name" value="Dup_hybrid_motif"/>
</dbReference>
<reference evidence="5 6" key="1">
    <citation type="submission" date="2019-07" db="EMBL/GenBank/DDBJ databases">
        <authorList>
            <person name="Divens A.M."/>
            <person name="Garlena R.A."/>
            <person name="Russell D.A."/>
            <person name="Pope W.H."/>
            <person name="Jacobs-Sera D."/>
            <person name="Hatfull G.F."/>
        </authorList>
    </citation>
    <scope>NUCLEOTIDE SEQUENCE [LARGE SCALE GENOMIC DNA]</scope>
</reference>
<accession>A0A5J6TI81</accession>
<dbReference type="GO" id="GO:0001897">
    <property type="term" value="P:symbiont-mediated cytolysis of host cell"/>
    <property type="evidence" value="ECO:0007669"/>
    <property type="project" value="UniProtKB-ARBA"/>
</dbReference>
<feature type="region of interest" description="Disordered" evidence="3">
    <location>
        <begin position="140"/>
        <end position="164"/>
    </location>
</feature>
<dbReference type="CDD" id="cd06583">
    <property type="entry name" value="PGRP"/>
    <property type="match status" value="1"/>
</dbReference>
<dbReference type="InterPro" id="IPR036505">
    <property type="entry name" value="Amidase/PGRP_sf"/>
</dbReference>
<dbReference type="GO" id="GO:0004222">
    <property type="term" value="F:metalloendopeptidase activity"/>
    <property type="evidence" value="ECO:0007669"/>
    <property type="project" value="TreeGrafter"/>
</dbReference>
<keyword evidence="6" id="KW-1185">Reference proteome</keyword>
<dbReference type="Gene3D" id="3.40.80.10">
    <property type="entry name" value="Peptidoglycan recognition protein-like"/>
    <property type="match status" value="1"/>
</dbReference>
<dbReference type="InterPro" id="IPR002502">
    <property type="entry name" value="Amidase_domain"/>
</dbReference>
<dbReference type="RefSeq" id="YP_010051698.1">
    <property type="nucleotide sequence ID" value="NC_054446.1"/>
</dbReference>
<dbReference type="Pfam" id="PF01471">
    <property type="entry name" value="PG_binding_1"/>
    <property type="match status" value="1"/>
</dbReference>
<dbReference type="CDD" id="cd12797">
    <property type="entry name" value="M23_peptidase"/>
    <property type="match status" value="1"/>
</dbReference>
<keyword evidence="1" id="KW-0929">Antimicrobial</keyword>
<dbReference type="GO" id="GO:0009253">
    <property type="term" value="P:peptidoglycan catabolic process"/>
    <property type="evidence" value="ECO:0007669"/>
    <property type="project" value="InterPro"/>
</dbReference>
<evidence type="ECO:0000256" key="2">
    <source>
        <dbReference type="ARBA" id="ARBA00022638"/>
    </source>
</evidence>
<evidence type="ECO:0000313" key="6">
    <source>
        <dbReference type="Proteomes" id="UP000325760"/>
    </source>
</evidence>
<dbReference type="InterPro" id="IPR002477">
    <property type="entry name" value="Peptidoglycan-bd-like"/>
</dbReference>